<dbReference type="AlphaFoldDB" id="X1BYC6"/>
<feature type="domain" description="Gliding motility protein SprA N-terminal" evidence="2">
    <location>
        <begin position="14"/>
        <end position="275"/>
    </location>
</feature>
<evidence type="ECO:0000259" key="2">
    <source>
        <dbReference type="Pfam" id="PF14349"/>
    </source>
</evidence>
<reference evidence="3" key="1">
    <citation type="journal article" date="2014" name="Front. Microbiol.">
        <title>High frequency of phylogenetically diverse reductive dehalogenase-homologous genes in deep subseafloor sedimentary metagenomes.</title>
        <authorList>
            <person name="Kawai M."/>
            <person name="Futagami T."/>
            <person name="Toyoda A."/>
            <person name="Takaki Y."/>
            <person name="Nishi S."/>
            <person name="Hori S."/>
            <person name="Arai W."/>
            <person name="Tsubouchi T."/>
            <person name="Morono Y."/>
            <person name="Uchiyama I."/>
            <person name="Ito T."/>
            <person name="Fujiyama A."/>
            <person name="Inagaki F."/>
            <person name="Takami H."/>
        </authorList>
    </citation>
    <scope>NUCLEOTIDE SEQUENCE</scope>
    <source>
        <strain evidence="3">Expedition CK06-06</strain>
    </source>
</reference>
<organism evidence="3">
    <name type="scientific">marine sediment metagenome</name>
    <dbReference type="NCBI Taxonomy" id="412755"/>
    <lineage>
        <taxon>unclassified sequences</taxon>
        <taxon>metagenomes</taxon>
        <taxon>ecological metagenomes</taxon>
    </lineage>
</organism>
<dbReference type="NCBIfam" id="TIGR04189">
    <property type="entry name" value="surface_SprA"/>
    <property type="match status" value="1"/>
</dbReference>
<name>X1BYC6_9ZZZZ</name>
<gene>
    <name evidence="3" type="ORF">S01H4_47527</name>
</gene>
<feature type="compositionally biased region" description="Polar residues" evidence="1">
    <location>
        <begin position="66"/>
        <end position="89"/>
    </location>
</feature>
<protein>
    <recommendedName>
        <fullName evidence="2">Gliding motility protein SprA N-terminal domain-containing protein</fullName>
    </recommendedName>
</protein>
<evidence type="ECO:0000313" key="3">
    <source>
        <dbReference type="EMBL" id="GAG99980.1"/>
    </source>
</evidence>
<proteinExistence type="predicted"/>
<accession>X1BYC6</accession>
<dbReference type="InterPro" id="IPR025684">
    <property type="entry name" value="SprA_N_dom"/>
</dbReference>
<dbReference type="EMBL" id="BART01026695">
    <property type="protein sequence ID" value="GAG99980.1"/>
    <property type="molecule type" value="Genomic_DNA"/>
</dbReference>
<dbReference type="InterPro" id="IPR026377">
    <property type="entry name" value="Cell_surface_SprA"/>
</dbReference>
<feature type="non-terminal residue" evidence="3">
    <location>
        <position position="1"/>
    </location>
</feature>
<sequence length="275" mass="31700">GDEASFFSQEPEDYLNQIETRYSSGLLNLEARNRIFTDPSTDDYMYYRSTVYDAAQEDILGRYKKYNNQEGNSPSDQDNVESYPTSGTSLPDIEDINRDNTLSEGESFYSYRVAINKNEMKVGQNNIVDKVVDRVDYENGETADVTWYQFRIPIRSYEDVEGDISDFKTIRFMRMFMTGFEDTTFLRFAKLDLVRGEWRRYYQPLTQGGEDWTGVEPALGELTISAVNIEENSGKEPVNYVLPPGFSRQIDPTQPQLRQLNEQSIVLKVDELADG</sequence>
<evidence type="ECO:0000256" key="1">
    <source>
        <dbReference type="SAM" id="MobiDB-lite"/>
    </source>
</evidence>
<dbReference type="Pfam" id="PF14349">
    <property type="entry name" value="SprA_N"/>
    <property type="match status" value="1"/>
</dbReference>
<comment type="caution">
    <text evidence="3">The sequence shown here is derived from an EMBL/GenBank/DDBJ whole genome shotgun (WGS) entry which is preliminary data.</text>
</comment>
<feature type="region of interest" description="Disordered" evidence="1">
    <location>
        <begin position="66"/>
        <end position="97"/>
    </location>
</feature>